<accession>H0R1Z6</accession>
<evidence type="ECO:0000313" key="2">
    <source>
        <dbReference type="EMBL" id="GAB19101.1"/>
    </source>
</evidence>
<feature type="transmembrane region" description="Helical" evidence="1">
    <location>
        <begin position="51"/>
        <end position="70"/>
    </location>
</feature>
<feature type="transmembrane region" description="Helical" evidence="1">
    <location>
        <begin position="22"/>
        <end position="39"/>
    </location>
</feature>
<keyword evidence="1" id="KW-1133">Transmembrane helix</keyword>
<dbReference type="Proteomes" id="UP000035034">
    <property type="component" value="Unassembled WGS sequence"/>
</dbReference>
<organism evidence="2 3">
    <name type="scientific">Gordonia effusa NBRC 100432</name>
    <dbReference type="NCBI Taxonomy" id="1077974"/>
    <lineage>
        <taxon>Bacteria</taxon>
        <taxon>Bacillati</taxon>
        <taxon>Actinomycetota</taxon>
        <taxon>Actinomycetes</taxon>
        <taxon>Mycobacteriales</taxon>
        <taxon>Gordoniaceae</taxon>
        <taxon>Gordonia</taxon>
    </lineage>
</organism>
<dbReference type="eggNOG" id="COG1233">
    <property type="taxonomic scope" value="Bacteria"/>
</dbReference>
<feature type="transmembrane region" description="Helical" evidence="1">
    <location>
        <begin position="154"/>
        <end position="173"/>
    </location>
</feature>
<sequence length="185" mass="20444">MTYLRGFIPWIAYGIVAASVDWRWGAFTALAVSVFLTILDRRSGAKVDAQILEVSAAVFFAVLTVVAFLAEDSSIHEYDSSLSFGWLALTAWVSLVIGKPFTEGIARREVPEKYWHTERFKRINIVITAAWAIAFTVTCAAVTLIFFLDGGQTVEIVVQAAGFVLPVVFTRWYRSKVAATANQAL</sequence>
<dbReference type="AlphaFoldDB" id="H0R1Z6"/>
<gene>
    <name evidence="2" type="ORF">GOEFS_075_00220</name>
</gene>
<dbReference type="STRING" id="1077974.GOEFS_075_00220"/>
<keyword evidence="1" id="KW-0472">Membrane</keyword>
<evidence type="ECO:0000256" key="1">
    <source>
        <dbReference type="SAM" id="Phobius"/>
    </source>
</evidence>
<proteinExistence type="predicted"/>
<reference evidence="2 3" key="1">
    <citation type="submission" date="2011-12" db="EMBL/GenBank/DDBJ databases">
        <title>Whole genome shotgun sequence of Gordonia effusa NBRC 100432.</title>
        <authorList>
            <person name="Yoshida I."/>
            <person name="Takarada H."/>
            <person name="Hosoyama A."/>
            <person name="Tsuchikane K."/>
            <person name="Katsumata H."/>
            <person name="Yamazaki S."/>
            <person name="Fujita N."/>
        </authorList>
    </citation>
    <scope>NUCLEOTIDE SEQUENCE [LARGE SCALE GENOMIC DNA]</scope>
    <source>
        <strain evidence="2 3">NBRC 100432</strain>
    </source>
</reference>
<dbReference type="EMBL" id="BAEH01000075">
    <property type="protein sequence ID" value="GAB19101.1"/>
    <property type="molecule type" value="Genomic_DNA"/>
</dbReference>
<evidence type="ECO:0008006" key="4">
    <source>
        <dbReference type="Google" id="ProtNLM"/>
    </source>
</evidence>
<keyword evidence="1" id="KW-0812">Transmembrane</keyword>
<protein>
    <recommendedName>
        <fullName evidence="4">Intracellular septation protein A</fullName>
    </recommendedName>
</protein>
<evidence type="ECO:0000313" key="3">
    <source>
        <dbReference type="Proteomes" id="UP000035034"/>
    </source>
</evidence>
<keyword evidence="3" id="KW-1185">Reference proteome</keyword>
<comment type="caution">
    <text evidence="2">The sequence shown here is derived from an EMBL/GenBank/DDBJ whole genome shotgun (WGS) entry which is preliminary data.</text>
</comment>
<name>H0R1Z6_9ACTN</name>
<dbReference type="OrthoDB" id="3189021at2"/>
<feature type="transmembrane region" description="Helical" evidence="1">
    <location>
        <begin position="82"/>
        <end position="102"/>
    </location>
</feature>
<feature type="transmembrane region" description="Helical" evidence="1">
    <location>
        <begin position="123"/>
        <end position="148"/>
    </location>
</feature>